<feature type="domain" description="Cation efflux protein transmembrane" evidence="10">
    <location>
        <begin position="26"/>
        <end position="219"/>
    </location>
</feature>
<dbReference type="InterPro" id="IPR027470">
    <property type="entry name" value="Cation_efflux_CTD"/>
</dbReference>
<comment type="similarity">
    <text evidence="2">Belongs to the cation diffusion facilitator (CDF) transporter (TC 2.A.4) family.</text>
</comment>
<dbReference type="Gene3D" id="3.30.70.1350">
    <property type="entry name" value="Cation efflux protein, cytoplasmic domain"/>
    <property type="match status" value="1"/>
</dbReference>
<comment type="subcellular location">
    <subcellularLocation>
        <location evidence="1">Cell membrane</location>
        <topology evidence="1">Multi-pass membrane protein</topology>
    </subcellularLocation>
</comment>
<dbReference type="InterPro" id="IPR002524">
    <property type="entry name" value="Cation_efflux"/>
</dbReference>
<evidence type="ECO:0000256" key="7">
    <source>
        <dbReference type="ARBA" id="ARBA00023136"/>
    </source>
</evidence>
<dbReference type="InterPro" id="IPR058533">
    <property type="entry name" value="Cation_efflux_TM"/>
</dbReference>
<evidence type="ECO:0000256" key="6">
    <source>
        <dbReference type="ARBA" id="ARBA00022989"/>
    </source>
</evidence>
<evidence type="ECO:0000256" key="2">
    <source>
        <dbReference type="ARBA" id="ARBA00008114"/>
    </source>
</evidence>
<gene>
    <name evidence="12" type="ORF">A8950_3586</name>
</gene>
<keyword evidence="3" id="KW-0813">Transport</keyword>
<feature type="domain" description="Cation efflux protein cytoplasmic" evidence="11">
    <location>
        <begin position="224"/>
        <end position="299"/>
    </location>
</feature>
<evidence type="ECO:0000256" key="8">
    <source>
        <dbReference type="ARBA" id="ARBA00068882"/>
    </source>
</evidence>
<keyword evidence="4" id="KW-1003">Cell membrane</keyword>
<keyword evidence="5 9" id="KW-0812">Transmembrane</keyword>
<dbReference type="SUPFAM" id="SSF160240">
    <property type="entry name" value="Cation efflux protein cytoplasmic domain-like"/>
    <property type="match status" value="1"/>
</dbReference>
<evidence type="ECO:0000256" key="4">
    <source>
        <dbReference type="ARBA" id="ARBA00022475"/>
    </source>
</evidence>
<sequence length="310" mass="33679">MTGRAGAVPFANDRAAAGRLMRRATVAAIAAALVMIAIKFAAYLATGSVSLLSTLFDSALDFAASLVNLIAVRQALTPPDAEHRFGHGKAEPLAGLMQMAFILGSSLILLVEVYHRFADQHVVRHSEIGIAVMLASIAITGLLILYQRRVVRLTGSLAVGADSAHYSSDFLVNFSVILALVLVGQFDLWWADPLVGLGVAIFIGYTAVSIGRQSFDMLMDREMDDATRNKIKTIVRGHPEVIDLHDLKTRMAGLDGFIQFHLELDDEISLKEAHRISDAVEAELQAAFPAAEILIHQDPQSVVERRQRDA</sequence>
<dbReference type="FunFam" id="3.30.70.1350:FF:000002">
    <property type="entry name" value="Ferrous-iron efflux pump FieF"/>
    <property type="match status" value="1"/>
</dbReference>
<evidence type="ECO:0000256" key="5">
    <source>
        <dbReference type="ARBA" id="ARBA00022692"/>
    </source>
</evidence>
<evidence type="ECO:0000313" key="13">
    <source>
        <dbReference type="Proteomes" id="UP000295783"/>
    </source>
</evidence>
<dbReference type="SUPFAM" id="SSF161111">
    <property type="entry name" value="Cation efflux protein transmembrane domain-like"/>
    <property type="match status" value="1"/>
</dbReference>
<dbReference type="PANTHER" id="PTHR43840:SF41">
    <property type="entry name" value="CATION-EFFLUX PUMP FIEF"/>
    <property type="match status" value="1"/>
</dbReference>
<reference evidence="12 13" key="1">
    <citation type="submission" date="2019-03" db="EMBL/GenBank/DDBJ databases">
        <title>Genomic Encyclopedia of Type Strains, Phase III (KMG-III): the genomes of soil and plant-associated and newly described type strains.</title>
        <authorList>
            <person name="Whitman W."/>
        </authorList>
    </citation>
    <scope>NUCLEOTIDE SEQUENCE [LARGE SCALE GENOMIC DNA]</scope>
    <source>
        <strain evidence="12 13">CGMCC 1.7660</strain>
    </source>
</reference>
<dbReference type="InterPro" id="IPR050291">
    <property type="entry name" value="CDF_Transporter"/>
</dbReference>
<accession>A0A4R6WJ38</accession>
<dbReference type="InterPro" id="IPR036837">
    <property type="entry name" value="Cation_efflux_CTD_sf"/>
</dbReference>
<feature type="transmembrane region" description="Helical" evidence="9">
    <location>
        <begin position="24"/>
        <end position="45"/>
    </location>
</feature>
<evidence type="ECO:0000259" key="11">
    <source>
        <dbReference type="Pfam" id="PF16916"/>
    </source>
</evidence>
<dbReference type="Gene3D" id="1.20.1510.10">
    <property type="entry name" value="Cation efflux protein transmembrane domain"/>
    <property type="match status" value="1"/>
</dbReference>
<dbReference type="Pfam" id="PF01545">
    <property type="entry name" value="Cation_efflux"/>
    <property type="match status" value="1"/>
</dbReference>
<comment type="caution">
    <text evidence="12">The sequence shown here is derived from an EMBL/GenBank/DDBJ whole genome shotgun (WGS) entry which is preliminary data.</text>
</comment>
<dbReference type="NCBIfam" id="TIGR01297">
    <property type="entry name" value="CDF"/>
    <property type="match status" value="1"/>
</dbReference>
<dbReference type="GO" id="GO:0005886">
    <property type="term" value="C:plasma membrane"/>
    <property type="evidence" value="ECO:0007669"/>
    <property type="project" value="UniProtKB-SubCell"/>
</dbReference>
<evidence type="ECO:0000256" key="1">
    <source>
        <dbReference type="ARBA" id="ARBA00004651"/>
    </source>
</evidence>
<feature type="transmembrane region" description="Helical" evidence="9">
    <location>
        <begin position="194"/>
        <end position="211"/>
    </location>
</feature>
<dbReference type="PANTHER" id="PTHR43840">
    <property type="entry name" value="MITOCHONDRIAL METAL TRANSPORTER 1-RELATED"/>
    <property type="match status" value="1"/>
</dbReference>
<dbReference type="GO" id="GO:0015341">
    <property type="term" value="F:zinc efflux antiporter activity"/>
    <property type="evidence" value="ECO:0007669"/>
    <property type="project" value="TreeGrafter"/>
</dbReference>
<dbReference type="GO" id="GO:0015086">
    <property type="term" value="F:cadmium ion transmembrane transporter activity"/>
    <property type="evidence" value="ECO:0007669"/>
    <property type="project" value="TreeGrafter"/>
</dbReference>
<dbReference type="Pfam" id="PF16916">
    <property type="entry name" value="ZT_dimer"/>
    <property type="match status" value="1"/>
</dbReference>
<evidence type="ECO:0000256" key="3">
    <source>
        <dbReference type="ARBA" id="ARBA00022448"/>
    </source>
</evidence>
<evidence type="ECO:0000313" key="12">
    <source>
        <dbReference type="EMBL" id="TDQ78530.1"/>
    </source>
</evidence>
<keyword evidence="7 9" id="KW-0472">Membrane</keyword>
<dbReference type="GO" id="GO:0006882">
    <property type="term" value="P:intracellular zinc ion homeostasis"/>
    <property type="evidence" value="ECO:0007669"/>
    <property type="project" value="TreeGrafter"/>
</dbReference>
<evidence type="ECO:0000259" key="10">
    <source>
        <dbReference type="Pfam" id="PF01545"/>
    </source>
</evidence>
<dbReference type="Proteomes" id="UP000295783">
    <property type="component" value="Unassembled WGS sequence"/>
</dbReference>
<feature type="transmembrane region" description="Helical" evidence="9">
    <location>
        <begin position="93"/>
        <end position="116"/>
    </location>
</feature>
<dbReference type="InterPro" id="IPR027469">
    <property type="entry name" value="Cation_efflux_TMD_sf"/>
</dbReference>
<keyword evidence="6 9" id="KW-1133">Transmembrane helix</keyword>
<keyword evidence="13" id="KW-1185">Reference proteome</keyword>
<dbReference type="EMBL" id="SNYW01000013">
    <property type="protein sequence ID" value="TDQ78530.1"/>
    <property type="molecule type" value="Genomic_DNA"/>
</dbReference>
<dbReference type="AlphaFoldDB" id="A0A4R6WJ38"/>
<dbReference type="GO" id="GO:0015093">
    <property type="term" value="F:ferrous iron transmembrane transporter activity"/>
    <property type="evidence" value="ECO:0007669"/>
    <property type="project" value="TreeGrafter"/>
</dbReference>
<proteinExistence type="inferred from homology"/>
<organism evidence="12 13">
    <name type="scientific">Dongia mobilis</name>
    <dbReference type="NCBI Taxonomy" id="578943"/>
    <lineage>
        <taxon>Bacteria</taxon>
        <taxon>Pseudomonadati</taxon>
        <taxon>Pseudomonadota</taxon>
        <taxon>Alphaproteobacteria</taxon>
        <taxon>Rhodospirillales</taxon>
        <taxon>Dongiaceae</taxon>
        <taxon>Dongia</taxon>
    </lineage>
</organism>
<evidence type="ECO:0000256" key="9">
    <source>
        <dbReference type="SAM" id="Phobius"/>
    </source>
</evidence>
<name>A0A4R6WJ38_9PROT</name>
<protein>
    <recommendedName>
        <fullName evidence="8">Protein p34</fullName>
    </recommendedName>
</protein>
<dbReference type="RefSeq" id="WP_166645260.1">
    <property type="nucleotide sequence ID" value="NZ_SNYW01000013.1"/>
</dbReference>
<feature type="transmembrane region" description="Helical" evidence="9">
    <location>
        <begin position="128"/>
        <end position="146"/>
    </location>
</feature>